<keyword evidence="6 7" id="KW-0408">Iron</keyword>
<dbReference type="InterPro" id="IPR036909">
    <property type="entry name" value="Cyt_c-like_dom_sf"/>
</dbReference>
<evidence type="ECO:0000313" key="9">
    <source>
        <dbReference type="EMBL" id="MBB3020384.1"/>
    </source>
</evidence>
<dbReference type="InterPro" id="IPR051395">
    <property type="entry name" value="Cytochrome_c_Peroxidase/MauG"/>
</dbReference>
<dbReference type="SUPFAM" id="SSF46626">
    <property type="entry name" value="Cytochrome c"/>
    <property type="match status" value="2"/>
</dbReference>
<dbReference type="Gene3D" id="1.10.760.10">
    <property type="entry name" value="Cytochrome c-like domain"/>
    <property type="match status" value="2"/>
</dbReference>
<evidence type="ECO:0000256" key="1">
    <source>
        <dbReference type="ARBA" id="ARBA00004196"/>
    </source>
</evidence>
<keyword evidence="2 7" id="KW-0349">Heme</keyword>
<keyword evidence="3 7" id="KW-0479">Metal-binding</keyword>
<keyword evidence="9" id="KW-0575">Peroxidase</keyword>
<sequence length="434" mass="46267">MISPSTVPRGPTPSPSTSCSEEAAMRRAAAILSSVLFGAGLLAAGLHAASAPAVRWTEEERAIIRSLALDALPPLPTDPSNRVADDPRAAELGRALFFDVRLSANGQVACATCHLPERQFQDDVPLARGVGTTTRRTMPIAGMAHSPFLFWDGRADSLWSQALGPLESPVEHGGNRTQYAHVIAEHYRERYEAVFGPLPETVKFPPQAGPVADPDATRAWEAMPEADREAVNRVFANIGKAIAAFERTITPAPTRFDAYASTLGAGILNEDEVAGLRLFIGKGECVNCHNGPLLTDNHFHNTGVPAASGLPKDLGRAAGAKLVREDPFNCLGPYSDAGEGDCSELRFMAADGHELLRAYKTPSLRGAAGRPPYMHAGQIPTLADVVAHYSAAPAAPAGHSELRPLNLSETERRQLIAFLATLNPDPDDKGRNGF</sequence>
<evidence type="ECO:0000259" key="8">
    <source>
        <dbReference type="PROSITE" id="PS51007"/>
    </source>
</evidence>
<name>A0A7W4VNE7_9HYPH</name>
<dbReference type="InterPro" id="IPR004852">
    <property type="entry name" value="Di-haem_cyt_c_peroxidsae"/>
</dbReference>
<keyword evidence="10" id="KW-1185">Reference proteome</keyword>
<protein>
    <submittedName>
        <fullName evidence="9">Cytochrome c peroxidase</fullName>
        <ecNumber evidence="9">1.11.1.5</ecNumber>
    </submittedName>
</protein>
<dbReference type="GO" id="GO:0004130">
    <property type="term" value="F:cytochrome-c peroxidase activity"/>
    <property type="evidence" value="ECO:0007669"/>
    <property type="project" value="UniProtKB-EC"/>
</dbReference>
<keyword evidence="5 9" id="KW-0560">Oxidoreductase</keyword>
<organism evidence="9 10">
    <name type="scientific">Microvirga lupini</name>
    <dbReference type="NCBI Taxonomy" id="420324"/>
    <lineage>
        <taxon>Bacteria</taxon>
        <taxon>Pseudomonadati</taxon>
        <taxon>Pseudomonadota</taxon>
        <taxon>Alphaproteobacteria</taxon>
        <taxon>Hyphomicrobiales</taxon>
        <taxon>Methylobacteriaceae</taxon>
        <taxon>Microvirga</taxon>
    </lineage>
</organism>
<dbReference type="EC" id="1.11.1.5" evidence="9"/>
<proteinExistence type="predicted"/>
<dbReference type="EMBL" id="JACHWB010000004">
    <property type="protein sequence ID" value="MBB3020384.1"/>
    <property type="molecule type" value="Genomic_DNA"/>
</dbReference>
<comment type="subcellular location">
    <subcellularLocation>
        <location evidence="1">Cell envelope</location>
    </subcellularLocation>
</comment>
<gene>
    <name evidence="9" type="ORF">FHR70_003465</name>
</gene>
<evidence type="ECO:0000256" key="5">
    <source>
        <dbReference type="ARBA" id="ARBA00023002"/>
    </source>
</evidence>
<dbReference type="PROSITE" id="PS51007">
    <property type="entry name" value="CYTC"/>
    <property type="match status" value="1"/>
</dbReference>
<evidence type="ECO:0000256" key="6">
    <source>
        <dbReference type="ARBA" id="ARBA00023004"/>
    </source>
</evidence>
<dbReference type="PANTHER" id="PTHR30600:SF10">
    <property type="entry name" value="BLL6722 PROTEIN"/>
    <property type="match status" value="1"/>
</dbReference>
<feature type="domain" description="Cytochrome c" evidence="8">
    <location>
        <begin position="270"/>
        <end position="423"/>
    </location>
</feature>
<dbReference type="GO" id="GO:0020037">
    <property type="term" value="F:heme binding"/>
    <property type="evidence" value="ECO:0007669"/>
    <property type="project" value="InterPro"/>
</dbReference>
<evidence type="ECO:0000256" key="4">
    <source>
        <dbReference type="ARBA" id="ARBA00022729"/>
    </source>
</evidence>
<dbReference type="GO" id="GO:0030313">
    <property type="term" value="C:cell envelope"/>
    <property type="evidence" value="ECO:0007669"/>
    <property type="project" value="UniProtKB-SubCell"/>
</dbReference>
<dbReference type="GO" id="GO:0046872">
    <property type="term" value="F:metal ion binding"/>
    <property type="evidence" value="ECO:0007669"/>
    <property type="project" value="UniProtKB-KW"/>
</dbReference>
<comment type="caution">
    <text evidence="9">The sequence shown here is derived from an EMBL/GenBank/DDBJ whole genome shotgun (WGS) entry which is preliminary data.</text>
</comment>
<reference evidence="9 10" key="1">
    <citation type="submission" date="2020-08" db="EMBL/GenBank/DDBJ databases">
        <title>The Agave Microbiome: Exploring the role of microbial communities in plant adaptations to desert environments.</title>
        <authorList>
            <person name="Partida-Martinez L.P."/>
        </authorList>
    </citation>
    <scope>NUCLEOTIDE SEQUENCE [LARGE SCALE GENOMIC DNA]</scope>
    <source>
        <strain evidence="9 10">AT3.9</strain>
    </source>
</reference>
<dbReference type="InterPro" id="IPR009056">
    <property type="entry name" value="Cyt_c-like_dom"/>
</dbReference>
<dbReference type="RefSeq" id="WP_246408239.1">
    <property type="nucleotide sequence ID" value="NZ_JACHWB010000004.1"/>
</dbReference>
<dbReference type="GO" id="GO:0009055">
    <property type="term" value="F:electron transfer activity"/>
    <property type="evidence" value="ECO:0007669"/>
    <property type="project" value="InterPro"/>
</dbReference>
<keyword evidence="4" id="KW-0732">Signal</keyword>
<dbReference type="Pfam" id="PF03150">
    <property type="entry name" value="CCP_MauG"/>
    <property type="match status" value="1"/>
</dbReference>
<dbReference type="AlphaFoldDB" id="A0A7W4VNE7"/>
<evidence type="ECO:0000256" key="7">
    <source>
        <dbReference type="PROSITE-ProRule" id="PRU00433"/>
    </source>
</evidence>
<dbReference type="PANTHER" id="PTHR30600">
    <property type="entry name" value="CYTOCHROME C PEROXIDASE-RELATED"/>
    <property type="match status" value="1"/>
</dbReference>
<accession>A0A7W4VNE7</accession>
<evidence type="ECO:0000313" key="10">
    <source>
        <dbReference type="Proteomes" id="UP000532010"/>
    </source>
</evidence>
<dbReference type="Proteomes" id="UP000532010">
    <property type="component" value="Unassembled WGS sequence"/>
</dbReference>
<evidence type="ECO:0000256" key="3">
    <source>
        <dbReference type="ARBA" id="ARBA00022723"/>
    </source>
</evidence>
<evidence type="ECO:0000256" key="2">
    <source>
        <dbReference type="ARBA" id="ARBA00022617"/>
    </source>
</evidence>